<dbReference type="GO" id="GO:0005829">
    <property type="term" value="C:cytosol"/>
    <property type="evidence" value="ECO:0007669"/>
    <property type="project" value="TreeGrafter"/>
</dbReference>
<gene>
    <name evidence="3" type="ORF">C942_02687</name>
</gene>
<dbReference type="InterPro" id="IPR006935">
    <property type="entry name" value="Helicase/UvrB_N"/>
</dbReference>
<dbReference type="GO" id="GO:0016787">
    <property type="term" value="F:hydrolase activity"/>
    <property type="evidence" value="ECO:0007669"/>
    <property type="project" value="InterPro"/>
</dbReference>
<dbReference type="InterPro" id="IPR027417">
    <property type="entry name" value="P-loop_NTPase"/>
</dbReference>
<dbReference type="GO" id="GO:0003677">
    <property type="term" value="F:DNA binding"/>
    <property type="evidence" value="ECO:0007669"/>
    <property type="project" value="InterPro"/>
</dbReference>
<dbReference type="Pfam" id="PF04851">
    <property type="entry name" value="ResIII"/>
    <property type="match status" value="1"/>
</dbReference>
<accession>L8JI66</accession>
<dbReference type="RefSeq" id="WP_007462583.1">
    <property type="nucleotide sequence ID" value="NZ_AMZO01000003.1"/>
</dbReference>
<dbReference type="AlphaFoldDB" id="L8JI66"/>
<organism evidence="3 4">
    <name type="scientific">Photobacterium marinum</name>
    <dbReference type="NCBI Taxonomy" id="1056511"/>
    <lineage>
        <taxon>Bacteria</taxon>
        <taxon>Pseudomonadati</taxon>
        <taxon>Pseudomonadota</taxon>
        <taxon>Gammaproteobacteria</taxon>
        <taxon>Vibrionales</taxon>
        <taxon>Vibrionaceae</taxon>
        <taxon>Photobacterium</taxon>
    </lineage>
</organism>
<dbReference type="Pfam" id="PF00271">
    <property type="entry name" value="Helicase_C"/>
    <property type="match status" value="1"/>
</dbReference>
<feature type="domain" description="Helicase/UvrB N-terminal" evidence="2">
    <location>
        <begin position="1"/>
        <end position="155"/>
    </location>
</feature>
<dbReference type="SUPFAM" id="SSF52540">
    <property type="entry name" value="P-loop containing nucleoside triphosphate hydrolases"/>
    <property type="match status" value="2"/>
</dbReference>
<keyword evidence="4" id="KW-1185">Reference proteome</keyword>
<dbReference type="GO" id="GO:0005524">
    <property type="term" value="F:ATP binding"/>
    <property type="evidence" value="ECO:0007669"/>
    <property type="project" value="InterPro"/>
</dbReference>
<dbReference type="EMBL" id="AMZO01000003">
    <property type="protein sequence ID" value="ELR67179.1"/>
    <property type="molecule type" value="Genomic_DNA"/>
</dbReference>
<evidence type="ECO:0000313" key="3">
    <source>
        <dbReference type="EMBL" id="ELR67179.1"/>
    </source>
</evidence>
<dbReference type="InterPro" id="IPR001650">
    <property type="entry name" value="Helicase_C-like"/>
</dbReference>
<dbReference type="PANTHER" id="PTHR47396:SF1">
    <property type="entry name" value="ATP-DEPENDENT HELICASE IRC3-RELATED"/>
    <property type="match status" value="1"/>
</dbReference>
<evidence type="ECO:0000259" key="2">
    <source>
        <dbReference type="Pfam" id="PF04851"/>
    </source>
</evidence>
<comment type="caution">
    <text evidence="3">The sequence shown here is derived from an EMBL/GenBank/DDBJ whole genome shotgun (WGS) entry which is preliminary data.</text>
</comment>
<dbReference type="Gene3D" id="3.40.50.300">
    <property type="entry name" value="P-loop containing nucleotide triphosphate hydrolases"/>
    <property type="match status" value="2"/>
</dbReference>
<reference evidence="3 4" key="1">
    <citation type="submission" date="2012-12" db="EMBL/GenBank/DDBJ databases">
        <title>Genome Assembly of Photobacterium sp. AK15.</title>
        <authorList>
            <person name="Khatri I."/>
            <person name="Vaidya B."/>
            <person name="Srinivas T.N.R."/>
            <person name="Subramanian S."/>
            <person name="Pinnaka A."/>
        </authorList>
    </citation>
    <scope>NUCLEOTIDE SEQUENCE [LARGE SCALE GENOMIC DNA]</scope>
    <source>
        <strain evidence="3 4">AK15</strain>
    </source>
</reference>
<dbReference type="OrthoDB" id="5165890at2"/>
<proteinExistence type="predicted"/>
<sequence>MKLRQWQSECVERALDHFEASNKHFLCLATPGAGKTVMAAEIAGRLHEQNLIDFVLCFSPSINVSQSIQITFSHRFNCRFDGVIGAIGCSYTYQNMLFFKSDFWQILKHNRVLVIFDEIHHCAGTTPENANAWGEEIILNIQSQAQYTLALTGTPWRSDNAPIVLSRYLDPDRQIQCDYVYGLKEAVRDSVCRNPKIVLIDNEKLSVTNGDNQTKTFTSFKDLLNDSFISYQSIITNDTAIRYILSLGCKKLSEIRQSNPNAGGLVVASSIEHASHIIRILRDEFYQTAELVTYKQPSPSETIDQFRCSHTEWIVSIGMVSEGTDIPRLQVCCHLSKVKTELYFRQILGRILRVNNAITQEAWLYTFADPQLTDFAHRIEQELPDIPVIIKETIDEITSEQVTLKRNRDKHALQTTATTTLDIGFDLTSSESRSDQAKQLTSNQVLKNSTSLCSFEFLGGFREKVITTFDSPF</sequence>
<name>L8JI66_9GAMM</name>
<evidence type="ECO:0000313" key="4">
    <source>
        <dbReference type="Proteomes" id="UP000011134"/>
    </source>
</evidence>
<protein>
    <submittedName>
        <fullName evidence="3">GGDEF domain protein</fullName>
    </submittedName>
</protein>
<dbReference type="PATRIC" id="fig|1056511.3.peg.749"/>
<dbReference type="Proteomes" id="UP000011134">
    <property type="component" value="Unassembled WGS sequence"/>
</dbReference>
<evidence type="ECO:0000259" key="1">
    <source>
        <dbReference type="Pfam" id="PF00271"/>
    </source>
</evidence>
<dbReference type="PANTHER" id="PTHR47396">
    <property type="entry name" value="TYPE I RESTRICTION ENZYME ECOKI R PROTEIN"/>
    <property type="match status" value="1"/>
</dbReference>
<feature type="domain" description="Helicase C-terminal" evidence="1">
    <location>
        <begin position="253"/>
        <end position="354"/>
    </location>
</feature>
<dbReference type="InterPro" id="IPR050742">
    <property type="entry name" value="Helicase_Restrict-Modif_Enz"/>
</dbReference>